<evidence type="ECO:0000256" key="2">
    <source>
        <dbReference type="ARBA" id="ARBA00022884"/>
    </source>
</evidence>
<dbReference type="InterPro" id="IPR020930">
    <property type="entry name" value="Ribosomal_uL5_bac-type"/>
</dbReference>
<dbReference type="InterPro" id="IPR037121">
    <property type="entry name" value="Ribosomal_bL25_C"/>
</dbReference>
<dbReference type="KEGG" id="dva:DAD186_09060"/>
<accession>A0A1B0ZHN1</accession>
<dbReference type="Proteomes" id="UP000092596">
    <property type="component" value="Chromosome"/>
</dbReference>
<dbReference type="InterPro" id="IPR029751">
    <property type="entry name" value="Ribosomal_L25_dom"/>
</dbReference>
<gene>
    <name evidence="5" type="primary">rplY</name>
    <name evidence="5" type="synonym">ctc</name>
    <name evidence="9" type="ORF">DAD186_09060</name>
</gene>
<dbReference type="STRING" id="1630135.DAD186_09060"/>
<dbReference type="InterPro" id="IPR020057">
    <property type="entry name" value="Ribosomal_bL25_b-dom"/>
</dbReference>
<reference evidence="9 10" key="1">
    <citation type="submission" date="2015-06" db="EMBL/GenBank/DDBJ databases">
        <title>Investigation of pathophysiology for high-risk pregnancy and development of treatment modality based on it.</title>
        <authorList>
            <person name="Kim B.-C."/>
            <person name="Lim S."/>
        </authorList>
    </citation>
    <scope>NUCLEOTIDE SEQUENCE [LARGE SCALE GENOMIC DNA]</scope>
    <source>
        <strain evidence="9 10">AD1-86</strain>
    </source>
</reference>
<organism evidence="9 10">
    <name type="scientific">Dermabacter vaginalis</name>
    <dbReference type="NCBI Taxonomy" id="1630135"/>
    <lineage>
        <taxon>Bacteria</taxon>
        <taxon>Bacillati</taxon>
        <taxon>Actinomycetota</taxon>
        <taxon>Actinomycetes</taxon>
        <taxon>Micrococcales</taxon>
        <taxon>Dermabacteraceae</taxon>
        <taxon>Dermabacter</taxon>
    </lineage>
</organism>
<evidence type="ECO:0000259" key="8">
    <source>
        <dbReference type="Pfam" id="PF14693"/>
    </source>
</evidence>
<feature type="region of interest" description="Disordered" evidence="6">
    <location>
        <begin position="174"/>
        <end position="210"/>
    </location>
</feature>
<feature type="domain" description="Large ribosomal subunit protein bL25 beta" evidence="8">
    <location>
        <begin position="98"/>
        <end position="177"/>
    </location>
</feature>
<evidence type="ECO:0000313" key="9">
    <source>
        <dbReference type="EMBL" id="ANP27456.1"/>
    </source>
</evidence>
<evidence type="ECO:0000313" key="10">
    <source>
        <dbReference type="Proteomes" id="UP000092596"/>
    </source>
</evidence>
<evidence type="ECO:0000259" key="7">
    <source>
        <dbReference type="Pfam" id="PF01386"/>
    </source>
</evidence>
<dbReference type="GO" id="GO:0022625">
    <property type="term" value="C:cytosolic large ribosomal subunit"/>
    <property type="evidence" value="ECO:0007669"/>
    <property type="project" value="TreeGrafter"/>
</dbReference>
<dbReference type="NCBIfam" id="TIGR00731">
    <property type="entry name" value="bL25_bact_ctc"/>
    <property type="match status" value="1"/>
</dbReference>
<dbReference type="Pfam" id="PF14693">
    <property type="entry name" value="Ribosomal_TL5_C"/>
    <property type="match status" value="1"/>
</dbReference>
<dbReference type="SUPFAM" id="SSF50715">
    <property type="entry name" value="Ribosomal protein L25-like"/>
    <property type="match status" value="1"/>
</dbReference>
<dbReference type="RefSeq" id="WP_065247659.1">
    <property type="nucleotide sequence ID" value="NZ_CP012117.1"/>
</dbReference>
<sequence length="210" mass="22744">MAENIKVDIRSDFGKGFARRMRAESKIPAVLYGHGTEPVHLALPYHATALAARHSNALLELEIPEADSELAIIKDIQRHPLSRDILHVDLLIVKRGEKVEVDIPVVVEGEPESPAVAVVDIQEVTILADALSLPEHIVVDVEGKVEGDAIHAGDLDLGDAELVTDPEYLVISIQVPQVDEADLETPGSEDDEDEEAAEGTEEESSEGDDE</sequence>
<dbReference type="InterPro" id="IPR020056">
    <property type="entry name" value="Rbsml_bL25/Gln-tRNA_synth_N"/>
</dbReference>
<keyword evidence="3 5" id="KW-0689">Ribosomal protein</keyword>
<proteinExistence type="inferred from homology"/>
<dbReference type="GO" id="GO:0008097">
    <property type="term" value="F:5S rRNA binding"/>
    <property type="evidence" value="ECO:0007669"/>
    <property type="project" value="InterPro"/>
</dbReference>
<dbReference type="AlphaFoldDB" id="A0A1B0ZHN1"/>
<comment type="function">
    <text evidence="5">This is one of the proteins that binds to the 5S RNA in the ribosome where it forms part of the central protuberance.</text>
</comment>
<dbReference type="NCBIfam" id="NF004131">
    <property type="entry name" value="PRK05618.2-1"/>
    <property type="match status" value="1"/>
</dbReference>
<feature type="domain" description="Large ribosomal subunit protein bL25 L25" evidence="7">
    <location>
        <begin position="5"/>
        <end position="90"/>
    </location>
</feature>
<keyword evidence="1 5" id="KW-0699">rRNA-binding</keyword>
<evidence type="ECO:0000256" key="4">
    <source>
        <dbReference type="ARBA" id="ARBA00023274"/>
    </source>
</evidence>
<dbReference type="Gene3D" id="2.40.240.10">
    <property type="entry name" value="Ribosomal Protein L25, Chain P"/>
    <property type="match status" value="1"/>
</dbReference>
<evidence type="ECO:0000256" key="1">
    <source>
        <dbReference type="ARBA" id="ARBA00022730"/>
    </source>
</evidence>
<dbReference type="InterPro" id="IPR001021">
    <property type="entry name" value="Ribosomal_bL25_long"/>
</dbReference>
<dbReference type="PANTHER" id="PTHR33284:SF1">
    <property type="entry name" value="RIBOSOMAL PROTEIN L25_GLN-TRNA SYNTHETASE, ANTI-CODON-BINDING DOMAIN-CONTAINING PROTEIN"/>
    <property type="match status" value="1"/>
</dbReference>
<dbReference type="CDD" id="cd00495">
    <property type="entry name" value="Ribosomal_L25_TL5_CTC"/>
    <property type="match status" value="1"/>
</dbReference>
<feature type="compositionally biased region" description="Acidic residues" evidence="6">
    <location>
        <begin position="179"/>
        <end position="210"/>
    </location>
</feature>
<comment type="similarity">
    <text evidence="5">Belongs to the bacterial ribosomal protein bL25 family. CTC subfamily.</text>
</comment>
<evidence type="ECO:0000256" key="5">
    <source>
        <dbReference type="HAMAP-Rule" id="MF_01334"/>
    </source>
</evidence>
<dbReference type="GO" id="GO:0006412">
    <property type="term" value="P:translation"/>
    <property type="evidence" value="ECO:0007669"/>
    <property type="project" value="UniProtKB-UniRule"/>
</dbReference>
<dbReference type="InterPro" id="IPR011035">
    <property type="entry name" value="Ribosomal_bL25/Gln-tRNA_synth"/>
</dbReference>
<dbReference type="Pfam" id="PF01386">
    <property type="entry name" value="Ribosomal_L25p"/>
    <property type="match status" value="1"/>
</dbReference>
<dbReference type="PANTHER" id="PTHR33284">
    <property type="entry name" value="RIBOSOMAL PROTEIN L25/GLN-TRNA SYNTHETASE, ANTI-CODON-BINDING DOMAIN-CONTAINING PROTEIN"/>
    <property type="match status" value="1"/>
</dbReference>
<dbReference type="PATRIC" id="fig|1630135.4.peg.906"/>
<dbReference type="HAMAP" id="MF_01334">
    <property type="entry name" value="Ribosomal_bL25_CTC"/>
    <property type="match status" value="1"/>
</dbReference>
<dbReference type="EMBL" id="CP012117">
    <property type="protein sequence ID" value="ANP27456.1"/>
    <property type="molecule type" value="Genomic_DNA"/>
</dbReference>
<dbReference type="Gene3D" id="2.170.120.20">
    <property type="entry name" value="Ribosomal protein L25, beta domain"/>
    <property type="match status" value="1"/>
</dbReference>
<protein>
    <recommendedName>
        <fullName evidence="5">Large ribosomal subunit protein bL25</fullName>
    </recommendedName>
    <alternativeName>
        <fullName evidence="5">General stress protein CTC</fullName>
    </alternativeName>
</protein>
<evidence type="ECO:0000256" key="6">
    <source>
        <dbReference type="SAM" id="MobiDB-lite"/>
    </source>
</evidence>
<name>A0A1B0ZHN1_9MICO</name>
<comment type="subunit">
    <text evidence="5">Part of the 50S ribosomal subunit; part of the 5S rRNA/L5/L18/L25 subcomplex. Contacts the 5S rRNA. Binds to the 5S rRNA independently of L5 and L18.</text>
</comment>
<keyword evidence="4 5" id="KW-0687">Ribonucleoprotein</keyword>
<evidence type="ECO:0000256" key="3">
    <source>
        <dbReference type="ARBA" id="ARBA00022980"/>
    </source>
</evidence>
<keyword evidence="2 5" id="KW-0694">RNA-binding</keyword>
<dbReference type="GO" id="GO:0003735">
    <property type="term" value="F:structural constituent of ribosome"/>
    <property type="evidence" value="ECO:0007669"/>
    <property type="project" value="InterPro"/>
</dbReference>